<dbReference type="EMBL" id="LNQE01001687">
    <property type="protein sequence ID" value="KUG14216.1"/>
    <property type="molecule type" value="Genomic_DNA"/>
</dbReference>
<proteinExistence type="predicted"/>
<comment type="caution">
    <text evidence="1">The sequence shown here is derived from an EMBL/GenBank/DDBJ whole genome shotgun (WGS) entry which is preliminary data.</text>
</comment>
<organism evidence="1">
    <name type="scientific">hydrocarbon metagenome</name>
    <dbReference type="NCBI Taxonomy" id="938273"/>
    <lineage>
        <taxon>unclassified sequences</taxon>
        <taxon>metagenomes</taxon>
        <taxon>ecological metagenomes</taxon>
    </lineage>
</organism>
<accession>A0A0W8F025</accession>
<dbReference type="AlphaFoldDB" id="A0A0W8F025"/>
<reference evidence="1" key="1">
    <citation type="journal article" date="2015" name="Proc. Natl. Acad. Sci. U.S.A.">
        <title>Networks of energetic and metabolic interactions define dynamics in microbial communities.</title>
        <authorList>
            <person name="Embree M."/>
            <person name="Liu J.K."/>
            <person name="Al-Bassam M.M."/>
            <person name="Zengler K."/>
        </authorList>
    </citation>
    <scope>NUCLEOTIDE SEQUENCE</scope>
</reference>
<gene>
    <name evidence="1" type="ORF">ASZ90_016148</name>
</gene>
<evidence type="ECO:0000313" key="1">
    <source>
        <dbReference type="EMBL" id="KUG14216.1"/>
    </source>
</evidence>
<sequence length="156" mass="18115">MIAVECYTDRFLVNELGFRKVRHCTGKGDVLRSVEKNQVLIGMIDEDPGKSQPASLRRYTELERRESVRVLTDNNNPGSLIIVLLPDLEGWLLKRAKTQGIDMRSFGLRDTQEGLHTPHIEKRRNYQEFVRQLLDQDAEAQFLRDKINEHSSNHSR</sequence>
<name>A0A0W8F025_9ZZZZ</name>
<protein>
    <submittedName>
        <fullName evidence="1">Uncharacterized protein</fullName>
    </submittedName>
</protein>